<dbReference type="STRING" id="796604.A0A2X0M7P5"/>
<dbReference type="AlphaFoldDB" id="A0A2X0M7P5"/>
<dbReference type="InterPro" id="IPR029021">
    <property type="entry name" value="Prot-tyrosine_phosphatase-like"/>
</dbReference>
<dbReference type="PROSITE" id="PS50056">
    <property type="entry name" value="TYR_PHOSPHATASE_2"/>
    <property type="match status" value="1"/>
</dbReference>
<feature type="compositionally biased region" description="Acidic residues" evidence="2">
    <location>
        <begin position="60"/>
        <end position="73"/>
    </location>
</feature>
<proteinExistence type="inferred from homology"/>
<dbReference type="InterPro" id="IPR016130">
    <property type="entry name" value="Tyr_Pase_AS"/>
</dbReference>
<dbReference type="InterPro" id="IPR050348">
    <property type="entry name" value="Protein-Tyr_Phosphatase"/>
</dbReference>
<feature type="domain" description="Tyrosine-protein phosphatase" evidence="3">
    <location>
        <begin position="50"/>
        <end position="438"/>
    </location>
</feature>
<dbReference type="InterPro" id="IPR003595">
    <property type="entry name" value="Tyr_Pase_cat"/>
</dbReference>
<name>A0A2X0M7P5_9BASI</name>
<evidence type="ECO:0000313" key="6">
    <source>
        <dbReference type="Proteomes" id="UP000249464"/>
    </source>
</evidence>
<gene>
    <name evidence="5" type="primary">BQ5605_C001g00507</name>
    <name evidence="5" type="ORF">BQ5605_C001G00507</name>
</gene>
<dbReference type="GO" id="GO:0004725">
    <property type="term" value="F:protein tyrosine phosphatase activity"/>
    <property type="evidence" value="ECO:0007669"/>
    <property type="project" value="InterPro"/>
</dbReference>
<feature type="region of interest" description="Disordered" evidence="2">
    <location>
        <begin position="53"/>
        <end position="88"/>
    </location>
</feature>
<dbReference type="SUPFAM" id="SSF52799">
    <property type="entry name" value="(Phosphotyrosine protein) phosphatases II"/>
    <property type="match status" value="1"/>
</dbReference>
<dbReference type="InterPro" id="IPR000242">
    <property type="entry name" value="PTP_cat"/>
</dbReference>
<dbReference type="PANTHER" id="PTHR19134:SF449">
    <property type="entry name" value="TYROSINE-PROTEIN PHOSPHATASE 1"/>
    <property type="match status" value="1"/>
</dbReference>
<comment type="similarity">
    <text evidence="1">Belongs to the protein-tyrosine phosphatase family. Non-receptor class subfamily.</text>
</comment>
<dbReference type="InterPro" id="IPR000387">
    <property type="entry name" value="Tyr_Pase_dom"/>
</dbReference>
<dbReference type="PROSITE" id="PS00383">
    <property type="entry name" value="TYR_PHOSPHATASE_1"/>
    <property type="match status" value="1"/>
</dbReference>
<reference evidence="5 6" key="1">
    <citation type="submission" date="2016-11" db="EMBL/GenBank/DDBJ databases">
        <authorList>
            <person name="Jaros S."/>
            <person name="Januszkiewicz K."/>
            <person name="Wedrychowicz H."/>
        </authorList>
    </citation>
    <scope>NUCLEOTIDE SEQUENCE [LARGE SCALE GENOMIC DNA]</scope>
</reference>
<dbReference type="EMBL" id="FQNC01000043">
    <property type="protein sequence ID" value="SGY47207.1"/>
    <property type="molecule type" value="Genomic_DNA"/>
</dbReference>
<dbReference type="Proteomes" id="UP000249464">
    <property type="component" value="Unassembled WGS sequence"/>
</dbReference>
<organism evidence="5 6">
    <name type="scientific">Microbotryum silenes-dioicae</name>
    <dbReference type="NCBI Taxonomy" id="796604"/>
    <lineage>
        <taxon>Eukaryota</taxon>
        <taxon>Fungi</taxon>
        <taxon>Dikarya</taxon>
        <taxon>Basidiomycota</taxon>
        <taxon>Pucciniomycotina</taxon>
        <taxon>Microbotryomycetes</taxon>
        <taxon>Microbotryales</taxon>
        <taxon>Microbotryaceae</taxon>
        <taxon>Microbotryum</taxon>
    </lineage>
</organism>
<evidence type="ECO:0000259" key="4">
    <source>
        <dbReference type="PROSITE" id="PS50056"/>
    </source>
</evidence>
<sequence>MNLSSSTASLPAALRIPLSSPAAFESIARLLSDRERNRSRIAQHLAYAQLQRRQQRLKEAEEEDTSSDEEGDGVEGSMFSTSAGLEESNQDKNRYRDIICYNPTRILLPLRVGADRSAGSASVAADTSADRGYVNASLVQEPDLGLLPPKGGTAHRRRWWVAAQAPIQNTLHAFISMLLTPPISLESTRNAVPPLPRMKTIVQLTPLVEQRRQKCHPYFPNTIGETWFLQPDEAENEGEGPEDVSVRLEGKIDRADGSRESALRVGRRGQKEEEGHLVTHLEYRGWSDHGTLDVRAVSARSTEFALAIVQSGVPEDLGHLINFIRSTFDINDASTSAREEVPPILVHCSAGVGRTGTYITLASLLPFLENSFLAFPINSTTSSSRSHPLGSTYPIPPPVKDLDRDYVGETIDHLRDQRCTMVQTVAQVKFCYEALAREWKRLHL</sequence>
<evidence type="ECO:0000256" key="1">
    <source>
        <dbReference type="ARBA" id="ARBA00009649"/>
    </source>
</evidence>
<evidence type="ECO:0000313" key="5">
    <source>
        <dbReference type="EMBL" id="SGY47207.1"/>
    </source>
</evidence>
<accession>A0A2X0M7P5</accession>
<evidence type="ECO:0000256" key="2">
    <source>
        <dbReference type="SAM" id="MobiDB-lite"/>
    </source>
</evidence>
<dbReference type="PRINTS" id="PR00700">
    <property type="entry name" value="PRTYPHPHTASE"/>
</dbReference>
<feature type="domain" description="Tyrosine specific protein phosphatases" evidence="4">
    <location>
        <begin position="321"/>
        <end position="429"/>
    </location>
</feature>
<protein>
    <submittedName>
        <fullName evidence="5">BQ5605_C001g00507 protein</fullName>
    </submittedName>
</protein>
<dbReference type="SMART" id="SM00194">
    <property type="entry name" value="PTPc"/>
    <property type="match status" value="1"/>
</dbReference>
<evidence type="ECO:0000259" key="3">
    <source>
        <dbReference type="PROSITE" id="PS50055"/>
    </source>
</evidence>
<dbReference type="SMART" id="SM00404">
    <property type="entry name" value="PTPc_motif"/>
    <property type="match status" value="1"/>
</dbReference>
<keyword evidence="6" id="KW-1185">Reference proteome</keyword>
<dbReference type="PANTHER" id="PTHR19134">
    <property type="entry name" value="RECEPTOR-TYPE TYROSINE-PROTEIN PHOSPHATASE"/>
    <property type="match status" value="1"/>
</dbReference>
<dbReference type="Pfam" id="PF00102">
    <property type="entry name" value="Y_phosphatase"/>
    <property type="match status" value="1"/>
</dbReference>
<dbReference type="PROSITE" id="PS50055">
    <property type="entry name" value="TYR_PHOSPHATASE_PTP"/>
    <property type="match status" value="1"/>
</dbReference>
<dbReference type="Gene3D" id="3.90.190.10">
    <property type="entry name" value="Protein tyrosine phosphatase superfamily"/>
    <property type="match status" value="1"/>
</dbReference>